<organism evidence="2 3">
    <name type="scientific">Opacimonas viscosa</name>
    <dbReference type="NCBI Taxonomy" id="2961944"/>
    <lineage>
        <taxon>Bacteria</taxon>
        <taxon>Pseudomonadati</taxon>
        <taxon>Pseudomonadota</taxon>
        <taxon>Gammaproteobacteria</taxon>
        <taxon>Alteromonadales</taxon>
        <taxon>Alteromonadaceae</taxon>
        <taxon>Opacimonas</taxon>
    </lineage>
</organism>
<evidence type="ECO:0000313" key="3">
    <source>
        <dbReference type="Proteomes" id="UP001165413"/>
    </source>
</evidence>
<name>A0AA41WZC5_9ALTE</name>
<protein>
    <submittedName>
        <fullName evidence="2">Adenylate/guanylate cyclase domain-containing protein</fullName>
    </submittedName>
</protein>
<dbReference type="SMART" id="SM00044">
    <property type="entry name" value="CYCc"/>
    <property type="match status" value="1"/>
</dbReference>
<dbReference type="Proteomes" id="UP001165413">
    <property type="component" value="Unassembled WGS sequence"/>
</dbReference>
<keyword evidence="3" id="KW-1185">Reference proteome</keyword>
<evidence type="ECO:0000313" key="2">
    <source>
        <dbReference type="EMBL" id="MCP3429289.1"/>
    </source>
</evidence>
<dbReference type="InterPro" id="IPR050697">
    <property type="entry name" value="Adenylyl/Guanylyl_Cyclase_3/4"/>
</dbReference>
<proteinExistence type="predicted"/>
<dbReference type="EMBL" id="JANATA010000018">
    <property type="protein sequence ID" value="MCP3429289.1"/>
    <property type="molecule type" value="Genomic_DNA"/>
</dbReference>
<sequence>MLFWFIKQKTLSAELGSYSSTQARTDTAKPYHPTTLSTQEALEAKALEAMDLHDTFRKFIPTQFIEHLTEHDERELRLGKADEEDIAVMFLDIRKFSELSQQLTPQQTLNFLNAFFMRMNAPIHANYGFVDKFIGDAILALFDHPKGTPEIKVCDALNAAIGLRQALDLYNSHRQKSGYASINIGIGVHFGPVIIGTVGSDDRMDTTVLGQTVNTANYLEYLAKHFQSDIIISEAMVQNLPTDHSYLLRKISYVEVKGESQPHVIYEVLNHLPKAIQEDKLALQDDINRCIALAETHEYHKLISLAANLQAIHPREVVFKRFYQTAEQRLNPTSTDVTE</sequence>
<dbReference type="InterPro" id="IPR029787">
    <property type="entry name" value="Nucleotide_cyclase"/>
</dbReference>
<dbReference type="AlphaFoldDB" id="A0AA41WZC5"/>
<reference evidence="2" key="1">
    <citation type="submission" date="2022-07" db="EMBL/GenBank/DDBJ databases">
        <title>Characterization of the Novel Bacterium Alteromonas immobilis LMIT006 and Alteromonas gregis LMIT007.</title>
        <authorList>
            <person name="Lin X."/>
        </authorList>
    </citation>
    <scope>NUCLEOTIDE SEQUENCE</scope>
    <source>
        <strain evidence="2">LMIT007</strain>
    </source>
</reference>
<gene>
    <name evidence="2" type="ORF">NLF92_10065</name>
</gene>
<evidence type="ECO:0000259" key="1">
    <source>
        <dbReference type="PROSITE" id="PS50125"/>
    </source>
</evidence>
<dbReference type="InterPro" id="IPR001054">
    <property type="entry name" value="A/G_cyclase"/>
</dbReference>
<comment type="caution">
    <text evidence="2">The sequence shown here is derived from an EMBL/GenBank/DDBJ whole genome shotgun (WGS) entry which is preliminary data.</text>
</comment>
<dbReference type="GO" id="GO:0035556">
    <property type="term" value="P:intracellular signal transduction"/>
    <property type="evidence" value="ECO:0007669"/>
    <property type="project" value="InterPro"/>
</dbReference>
<accession>A0AA41WZC5</accession>
<dbReference type="PANTHER" id="PTHR43081">
    <property type="entry name" value="ADENYLATE CYCLASE, TERMINAL-DIFFERENTIATION SPECIFIC-RELATED"/>
    <property type="match status" value="1"/>
</dbReference>
<dbReference type="Gene3D" id="3.30.70.1230">
    <property type="entry name" value="Nucleotide cyclase"/>
    <property type="match status" value="1"/>
</dbReference>
<dbReference type="PANTHER" id="PTHR43081:SF1">
    <property type="entry name" value="ADENYLATE CYCLASE, TERMINAL-DIFFERENTIATION SPECIFIC"/>
    <property type="match status" value="1"/>
</dbReference>
<dbReference type="PROSITE" id="PS50125">
    <property type="entry name" value="GUANYLATE_CYCLASE_2"/>
    <property type="match status" value="1"/>
</dbReference>
<dbReference type="Pfam" id="PF00211">
    <property type="entry name" value="Guanylate_cyc"/>
    <property type="match status" value="1"/>
</dbReference>
<feature type="domain" description="Guanylate cyclase" evidence="1">
    <location>
        <begin position="87"/>
        <end position="220"/>
    </location>
</feature>
<dbReference type="CDD" id="cd07302">
    <property type="entry name" value="CHD"/>
    <property type="match status" value="1"/>
</dbReference>
<dbReference type="GO" id="GO:0006171">
    <property type="term" value="P:cAMP biosynthetic process"/>
    <property type="evidence" value="ECO:0007669"/>
    <property type="project" value="TreeGrafter"/>
</dbReference>
<dbReference type="RefSeq" id="WP_254101438.1">
    <property type="nucleotide sequence ID" value="NZ_JANATA010000018.1"/>
</dbReference>
<dbReference type="GO" id="GO:0004016">
    <property type="term" value="F:adenylate cyclase activity"/>
    <property type="evidence" value="ECO:0007669"/>
    <property type="project" value="UniProtKB-ARBA"/>
</dbReference>
<dbReference type="SUPFAM" id="SSF55073">
    <property type="entry name" value="Nucleotide cyclase"/>
    <property type="match status" value="1"/>
</dbReference>